<dbReference type="InterPro" id="IPR010982">
    <property type="entry name" value="Lambda_DNA-bd_dom_sf"/>
</dbReference>
<evidence type="ECO:0000259" key="4">
    <source>
        <dbReference type="PROSITE" id="PS50932"/>
    </source>
</evidence>
<feature type="domain" description="HTH lacI-type" evidence="4">
    <location>
        <begin position="19"/>
        <end position="73"/>
    </location>
</feature>
<dbReference type="PANTHER" id="PTHR30146">
    <property type="entry name" value="LACI-RELATED TRANSCRIPTIONAL REPRESSOR"/>
    <property type="match status" value="1"/>
</dbReference>
<keyword evidence="3" id="KW-0804">Transcription</keyword>
<keyword evidence="6" id="KW-1185">Reference proteome</keyword>
<evidence type="ECO:0000313" key="5">
    <source>
        <dbReference type="EMBL" id="MCM5679034.1"/>
    </source>
</evidence>
<protein>
    <submittedName>
        <fullName evidence="5">LacI family DNA-binding transcriptional regulator</fullName>
    </submittedName>
</protein>
<reference evidence="5" key="1">
    <citation type="submission" date="2022-05" db="EMBL/GenBank/DDBJ databases">
        <title>Schlegelella sp. nov., isolated from mangrove soil.</title>
        <authorList>
            <person name="Liu Y."/>
            <person name="Ge X."/>
            <person name="Liu W."/>
        </authorList>
    </citation>
    <scope>NUCLEOTIDE SEQUENCE</scope>
    <source>
        <strain evidence="5">S2-27</strain>
    </source>
</reference>
<evidence type="ECO:0000256" key="3">
    <source>
        <dbReference type="ARBA" id="ARBA00023163"/>
    </source>
</evidence>
<comment type="caution">
    <text evidence="5">The sequence shown here is derived from an EMBL/GenBank/DDBJ whole genome shotgun (WGS) entry which is preliminary data.</text>
</comment>
<gene>
    <name evidence="5" type="ORF">M8A51_05750</name>
</gene>
<evidence type="ECO:0000256" key="2">
    <source>
        <dbReference type="ARBA" id="ARBA00023125"/>
    </source>
</evidence>
<dbReference type="SUPFAM" id="SSF53822">
    <property type="entry name" value="Periplasmic binding protein-like I"/>
    <property type="match status" value="1"/>
</dbReference>
<evidence type="ECO:0000313" key="6">
    <source>
        <dbReference type="Proteomes" id="UP001165541"/>
    </source>
</evidence>
<dbReference type="CDD" id="cd01392">
    <property type="entry name" value="HTH_LacI"/>
    <property type="match status" value="1"/>
</dbReference>
<dbReference type="Pfam" id="PF00356">
    <property type="entry name" value="LacI"/>
    <property type="match status" value="1"/>
</dbReference>
<dbReference type="CDD" id="cd01575">
    <property type="entry name" value="PBP1_GntR"/>
    <property type="match status" value="1"/>
</dbReference>
<dbReference type="PROSITE" id="PS50932">
    <property type="entry name" value="HTH_LACI_2"/>
    <property type="match status" value="1"/>
</dbReference>
<name>A0ABT0YKV3_9BURK</name>
<sequence>MPDTPPPAKTRAPGRRASITVHDVARLAGVSAITVSRALNTPAQVSAETLQRVRDAVQRTGYVPNLLAGGLRSSKSRLVAAVVPTLAGPVFLETIEALTAALAERGYQLMLGQSGYADSREDALLDAIIGRRPDGIVLTGVMHTPDARQRLLACGIPVVETWDLTPTPIDMLVGFSHKRIGEEVCEYLHRKGCRRPVLISGDDARARRRHEGFVRAAARLGMTGATATVPTWWVPAPAKLPGGREGLTRLLAEHPGLDGVFCSSDLLALGVLTEAQARGLSVPRDFAVVGMGDLDFAASLHPALTTVRIDGTRIGRTSAAFIVDRAEGRAVAEPVVDIGFALVERHSA</sequence>
<dbReference type="InterPro" id="IPR000843">
    <property type="entry name" value="HTH_LacI"/>
</dbReference>
<dbReference type="RefSeq" id="WP_251777222.1">
    <property type="nucleotide sequence ID" value="NZ_JAMKFE010000003.1"/>
</dbReference>
<dbReference type="GO" id="GO:0003677">
    <property type="term" value="F:DNA binding"/>
    <property type="evidence" value="ECO:0007669"/>
    <property type="project" value="UniProtKB-KW"/>
</dbReference>
<dbReference type="Gene3D" id="3.40.50.2300">
    <property type="match status" value="2"/>
</dbReference>
<dbReference type="SMART" id="SM00354">
    <property type="entry name" value="HTH_LACI"/>
    <property type="match status" value="1"/>
</dbReference>
<proteinExistence type="predicted"/>
<dbReference type="EMBL" id="JAMKFE010000003">
    <property type="protein sequence ID" value="MCM5679034.1"/>
    <property type="molecule type" value="Genomic_DNA"/>
</dbReference>
<dbReference type="InterPro" id="IPR028082">
    <property type="entry name" value="Peripla_BP_I"/>
</dbReference>
<evidence type="ECO:0000256" key="1">
    <source>
        <dbReference type="ARBA" id="ARBA00023015"/>
    </source>
</evidence>
<dbReference type="PRINTS" id="PR00036">
    <property type="entry name" value="HTHLACI"/>
</dbReference>
<dbReference type="Proteomes" id="UP001165541">
    <property type="component" value="Unassembled WGS sequence"/>
</dbReference>
<keyword evidence="1" id="KW-0805">Transcription regulation</keyword>
<dbReference type="InterPro" id="IPR046335">
    <property type="entry name" value="LacI/GalR-like_sensor"/>
</dbReference>
<dbReference type="Pfam" id="PF13377">
    <property type="entry name" value="Peripla_BP_3"/>
    <property type="match status" value="1"/>
</dbReference>
<accession>A0ABT0YKV3</accession>
<dbReference type="SUPFAM" id="SSF47413">
    <property type="entry name" value="lambda repressor-like DNA-binding domains"/>
    <property type="match status" value="1"/>
</dbReference>
<dbReference type="PANTHER" id="PTHR30146:SF33">
    <property type="entry name" value="TRANSCRIPTIONAL REGULATOR"/>
    <property type="match status" value="1"/>
</dbReference>
<dbReference type="PROSITE" id="PS00356">
    <property type="entry name" value="HTH_LACI_1"/>
    <property type="match status" value="1"/>
</dbReference>
<keyword evidence="2 5" id="KW-0238">DNA-binding</keyword>
<organism evidence="5 6">
    <name type="scientific">Caldimonas mangrovi</name>
    <dbReference type="NCBI Taxonomy" id="2944811"/>
    <lineage>
        <taxon>Bacteria</taxon>
        <taxon>Pseudomonadati</taxon>
        <taxon>Pseudomonadota</taxon>
        <taxon>Betaproteobacteria</taxon>
        <taxon>Burkholderiales</taxon>
        <taxon>Sphaerotilaceae</taxon>
        <taxon>Caldimonas</taxon>
    </lineage>
</organism>
<dbReference type="Gene3D" id="1.10.260.40">
    <property type="entry name" value="lambda repressor-like DNA-binding domains"/>
    <property type="match status" value="1"/>
</dbReference>